<dbReference type="PANTHER" id="PTHR43024">
    <property type="entry name" value="UDP-N-ACETYLMURAMOYL-TRIPEPTIDE--D-ALANYL-D-ALANINE LIGASE"/>
    <property type="match status" value="1"/>
</dbReference>
<comment type="subcellular location">
    <subcellularLocation>
        <location evidence="10 11">Cytoplasm</location>
    </subcellularLocation>
</comment>
<evidence type="ECO:0000259" key="13">
    <source>
        <dbReference type="Pfam" id="PF02875"/>
    </source>
</evidence>
<evidence type="ECO:0000256" key="1">
    <source>
        <dbReference type="ARBA" id="ARBA00022490"/>
    </source>
</evidence>
<dbReference type="EC" id="6.3.2.10" evidence="10 11"/>
<feature type="domain" description="Mur ligase C-terminal" evidence="13">
    <location>
        <begin position="336"/>
        <end position="458"/>
    </location>
</feature>
<evidence type="ECO:0000313" key="16">
    <source>
        <dbReference type="Proteomes" id="UP000606193"/>
    </source>
</evidence>
<dbReference type="Gene3D" id="3.90.190.20">
    <property type="entry name" value="Mur ligase, C-terminal domain"/>
    <property type="match status" value="1"/>
</dbReference>
<comment type="catalytic activity">
    <reaction evidence="10 11">
        <text>D-alanyl-D-alanine + UDP-N-acetyl-alpha-D-muramoyl-L-alanyl-gamma-D-glutamyl-meso-2,6-diaminopimelate + ATP = UDP-N-acetyl-alpha-D-muramoyl-L-alanyl-gamma-D-glutamyl-meso-2,6-diaminopimeloyl-D-alanyl-D-alanine + ADP + phosphate + H(+)</text>
        <dbReference type="Rhea" id="RHEA:28374"/>
        <dbReference type="ChEBI" id="CHEBI:15378"/>
        <dbReference type="ChEBI" id="CHEBI:30616"/>
        <dbReference type="ChEBI" id="CHEBI:43474"/>
        <dbReference type="ChEBI" id="CHEBI:57822"/>
        <dbReference type="ChEBI" id="CHEBI:61386"/>
        <dbReference type="ChEBI" id="CHEBI:83905"/>
        <dbReference type="ChEBI" id="CHEBI:456216"/>
        <dbReference type="EC" id="6.3.2.10"/>
    </reaction>
</comment>
<keyword evidence="9 10" id="KW-0961">Cell wall biogenesis/degradation</keyword>
<evidence type="ECO:0000259" key="12">
    <source>
        <dbReference type="Pfam" id="PF01225"/>
    </source>
</evidence>
<dbReference type="GO" id="GO:0016874">
    <property type="term" value="F:ligase activity"/>
    <property type="evidence" value="ECO:0007669"/>
    <property type="project" value="UniProtKB-KW"/>
</dbReference>
<keyword evidence="7 10" id="KW-0573">Peptidoglycan synthesis</keyword>
<comment type="similarity">
    <text evidence="10">Belongs to the MurCDEF family. MurF subfamily.</text>
</comment>
<keyword evidence="2 10" id="KW-0436">Ligase</keyword>
<accession>A0ABR7N1L5</accession>
<evidence type="ECO:0000256" key="4">
    <source>
        <dbReference type="ARBA" id="ARBA00022741"/>
    </source>
</evidence>
<dbReference type="InterPro" id="IPR000713">
    <property type="entry name" value="Mur_ligase_N"/>
</dbReference>
<dbReference type="InterPro" id="IPR004101">
    <property type="entry name" value="Mur_ligase_C"/>
</dbReference>
<keyword evidence="8 10" id="KW-0131">Cell cycle</keyword>
<dbReference type="InterPro" id="IPR005863">
    <property type="entry name" value="UDP-N-AcMur_synth"/>
</dbReference>
<evidence type="ECO:0000256" key="3">
    <source>
        <dbReference type="ARBA" id="ARBA00022618"/>
    </source>
</evidence>
<dbReference type="SUPFAM" id="SSF53623">
    <property type="entry name" value="MurD-like peptide ligases, catalytic domain"/>
    <property type="match status" value="1"/>
</dbReference>
<feature type="binding site" evidence="10">
    <location>
        <begin position="112"/>
        <end position="118"/>
    </location>
    <ligand>
        <name>ATP</name>
        <dbReference type="ChEBI" id="CHEBI:30616"/>
    </ligand>
</feature>
<dbReference type="InterPro" id="IPR036565">
    <property type="entry name" value="Mur-like_cat_sf"/>
</dbReference>
<evidence type="ECO:0000259" key="14">
    <source>
        <dbReference type="Pfam" id="PF08245"/>
    </source>
</evidence>
<dbReference type="Pfam" id="PF01225">
    <property type="entry name" value="Mur_ligase"/>
    <property type="match status" value="1"/>
</dbReference>
<evidence type="ECO:0000256" key="6">
    <source>
        <dbReference type="ARBA" id="ARBA00022960"/>
    </source>
</evidence>
<reference evidence="15 16" key="1">
    <citation type="submission" date="2020-08" db="EMBL/GenBank/DDBJ databases">
        <title>Genome public.</title>
        <authorList>
            <person name="Liu C."/>
            <person name="Sun Q."/>
        </authorList>
    </citation>
    <scope>NUCLEOTIDE SEQUENCE [LARGE SCALE GENOMIC DNA]</scope>
    <source>
        <strain evidence="15 16">NSJ-37</strain>
    </source>
</reference>
<dbReference type="InterPro" id="IPR035911">
    <property type="entry name" value="MurE/MurF_N"/>
</dbReference>
<comment type="caution">
    <text evidence="15">The sequence shown here is derived from an EMBL/GenBank/DDBJ whole genome shotgun (WGS) entry which is preliminary data.</text>
</comment>
<organism evidence="15 16">
    <name type="scientific">Jutongia huaianensis</name>
    <dbReference type="NCBI Taxonomy" id="2763668"/>
    <lineage>
        <taxon>Bacteria</taxon>
        <taxon>Bacillati</taxon>
        <taxon>Bacillota</taxon>
        <taxon>Clostridia</taxon>
        <taxon>Lachnospirales</taxon>
        <taxon>Lachnospiraceae</taxon>
        <taxon>Jutongia</taxon>
    </lineage>
</organism>
<evidence type="ECO:0000256" key="5">
    <source>
        <dbReference type="ARBA" id="ARBA00022840"/>
    </source>
</evidence>
<dbReference type="InterPro" id="IPR036615">
    <property type="entry name" value="Mur_ligase_C_dom_sf"/>
</dbReference>
<dbReference type="RefSeq" id="WP_249297917.1">
    <property type="nucleotide sequence ID" value="NZ_JACRSX010000008.1"/>
</dbReference>
<keyword evidence="3 10" id="KW-0132">Cell division</keyword>
<keyword evidence="6 10" id="KW-0133">Cell shape</keyword>
<comment type="pathway">
    <text evidence="10 11">Cell wall biogenesis; peptidoglycan biosynthesis.</text>
</comment>
<dbReference type="EMBL" id="JACRSX010000008">
    <property type="protein sequence ID" value="MBC8562531.1"/>
    <property type="molecule type" value="Genomic_DNA"/>
</dbReference>
<evidence type="ECO:0000313" key="15">
    <source>
        <dbReference type="EMBL" id="MBC8562531.1"/>
    </source>
</evidence>
<comment type="function">
    <text evidence="10 11">Involved in cell wall formation. Catalyzes the final step in the synthesis of UDP-N-acetylmuramoyl-pentapeptide, the precursor of murein.</text>
</comment>
<gene>
    <name evidence="10" type="primary">murF</name>
    <name evidence="15" type="ORF">H8704_07805</name>
</gene>
<keyword evidence="5 10" id="KW-0067">ATP-binding</keyword>
<keyword evidence="4 10" id="KW-0547">Nucleotide-binding</keyword>
<evidence type="ECO:0000256" key="11">
    <source>
        <dbReference type="RuleBase" id="RU004136"/>
    </source>
</evidence>
<dbReference type="Gene3D" id="3.40.1190.10">
    <property type="entry name" value="Mur-like, catalytic domain"/>
    <property type="match status" value="1"/>
</dbReference>
<dbReference type="InterPro" id="IPR013221">
    <property type="entry name" value="Mur_ligase_cen"/>
</dbReference>
<sequence>MKGMTLEAVAQAVKGTYTGPEERKESELSSITIDSRQVEKDGLFVAIKGARVDGNTFIPGAYEDGALCCMSTEPPKDETKPYIQVESCEQALKDMAELYRAGLTIPVIGITGSVGKTTTKEMIAAVLSQKYDTLKTLGNFNNEIGLPLTIFRIREHHQAAVLEMGISDFGEMTRLAKVAKPDICVITNIGQCHLENLGTRDGILKAKTEIFTYLKPEGKAVLNGNDDKLCTLDQDERISAPVFYGLPDGGKLDQTKEGAKLSVYAQNCESLGLAGSRFMLHTPKGEISVTVPAPGRHMISNALAAAAVGCELGLSLEQIKAGIESYEPVGGHGHIIQTDDMTIMDDCYNANPVSMKAGIDVLSEVEGSRTVAIMGDMFELGDEEAQMHYEVGQYAARKGISLIISIGSLAQNYEKGIEEISRTGGYAGRHLYFADLDAFLETGIREIRKGDAVLVKASHAMHFEKIVKVLQEQ</sequence>
<dbReference type="PANTHER" id="PTHR43024:SF1">
    <property type="entry name" value="UDP-N-ACETYLMURAMOYL-TRIPEPTIDE--D-ALANYL-D-ALANINE LIGASE"/>
    <property type="match status" value="1"/>
</dbReference>
<evidence type="ECO:0000256" key="9">
    <source>
        <dbReference type="ARBA" id="ARBA00023316"/>
    </source>
</evidence>
<dbReference type="Proteomes" id="UP000606193">
    <property type="component" value="Unassembled WGS sequence"/>
</dbReference>
<evidence type="ECO:0000256" key="7">
    <source>
        <dbReference type="ARBA" id="ARBA00022984"/>
    </source>
</evidence>
<dbReference type="Gene3D" id="3.40.1390.10">
    <property type="entry name" value="MurE/MurF, N-terminal domain"/>
    <property type="match status" value="1"/>
</dbReference>
<feature type="domain" description="Mur ligase N-terminal catalytic" evidence="12">
    <location>
        <begin position="29"/>
        <end position="99"/>
    </location>
</feature>
<proteinExistence type="inferred from homology"/>
<dbReference type="Pfam" id="PF08245">
    <property type="entry name" value="Mur_ligase_M"/>
    <property type="match status" value="1"/>
</dbReference>
<feature type="domain" description="Mur ligase central" evidence="14">
    <location>
        <begin position="110"/>
        <end position="308"/>
    </location>
</feature>
<keyword evidence="1 10" id="KW-0963">Cytoplasm</keyword>
<dbReference type="NCBIfam" id="TIGR01143">
    <property type="entry name" value="murF"/>
    <property type="match status" value="1"/>
</dbReference>
<evidence type="ECO:0000256" key="2">
    <source>
        <dbReference type="ARBA" id="ARBA00022598"/>
    </source>
</evidence>
<dbReference type="HAMAP" id="MF_02019">
    <property type="entry name" value="MurF"/>
    <property type="match status" value="1"/>
</dbReference>
<dbReference type="SUPFAM" id="SSF63418">
    <property type="entry name" value="MurE/MurF N-terminal domain"/>
    <property type="match status" value="1"/>
</dbReference>
<dbReference type="SUPFAM" id="SSF53244">
    <property type="entry name" value="MurD-like peptide ligases, peptide-binding domain"/>
    <property type="match status" value="1"/>
</dbReference>
<evidence type="ECO:0000256" key="10">
    <source>
        <dbReference type="HAMAP-Rule" id="MF_02019"/>
    </source>
</evidence>
<protein>
    <recommendedName>
        <fullName evidence="10 11">UDP-N-acetylmuramoyl-tripeptide--D-alanyl-D-alanine ligase</fullName>
        <ecNumber evidence="10 11">6.3.2.10</ecNumber>
    </recommendedName>
    <alternativeName>
        <fullName evidence="10">D-alanyl-D-alanine-adding enzyme</fullName>
    </alternativeName>
</protein>
<keyword evidence="16" id="KW-1185">Reference proteome</keyword>
<dbReference type="Pfam" id="PF02875">
    <property type="entry name" value="Mur_ligase_C"/>
    <property type="match status" value="1"/>
</dbReference>
<evidence type="ECO:0000256" key="8">
    <source>
        <dbReference type="ARBA" id="ARBA00023306"/>
    </source>
</evidence>
<dbReference type="InterPro" id="IPR051046">
    <property type="entry name" value="MurCDEF_CellWall_CoF430Synth"/>
</dbReference>
<name>A0ABR7N1L5_9FIRM</name>